<evidence type="ECO:0000256" key="1">
    <source>
        <dbReference type="SAM" id="SignalP"/>
    </source>
</evidence>
<reference evidence="3" key="1">
    <citation type="journal article" date="2019" name="Int. J. Syst. Evol. Microbiol.">
        <title>The Global Catalogue of Microorganisms (GCM) 10K type strain sequencing project: providing services to taxonomists for standard genome sequencing and annotation.</title>
        <authorList>
            <consortium name="The Broad Institute Genomics Platform"/>
            <consortium name="The Broad Institute Genome Sequencing Center for Infectious Disease"/>
            <person name="Wu L."/>
            <person name="Ma J."/>
        </authorList>
    </citation>
    <scope>NUCLEOTIDE SEQUENCE [LARGE SCALE GENOMIC DNA]</scope>
    <source>
        <strain evidence="3">VKM B-3159</strain>
    </source>
</reference>
<dbReference type="NCBIfam" id="NF033672">
    <property type="entry name" value="mbn_chaper_assoc"/>
    <property type="match status" value="1"/>
</dbReference>
<dbReference type="Proteomes" id="UP001225906">
    <property type="component" value="Unassembled WGS sequence"/>
</dbReference>
<feature type="chain" id="PRO_5045174364" evidence="1">
    <location>
        <begin position="26"/>
        <end position="162"/>
    </location>
</feature>
<keyword evidence="3" id="KW-1185">Reference proteome</keyword>
<name>A0ABT9JS33_9PROT</name>
<proteinExistence type="predicted"/>
<dbReference type="RefSeq" id="WP_306389091.1">
    <property type="nucleotide sequence ID" value="NZ_JAVCAP010000012.1"/>
</dbReference>
<organism evidence="2 3">
    <name type="scientific">Methylophilus aquaticus</name>
    <dbReference type="NCBI Taxonomy" id="1971610"/>
    <lineage>
        <taxon>Bacteria</taxon>
        <taxon>Pseudomonadati</taxon>
        <taxon>Pseudomonadota</taxon>
        <taxon>Betaproteobacteria</taxon>
        <taxon>Nitrosomonadales</taxon>
        <taxon>Methylophilaceae</taxon>
        <taxon>Methylophilus</taxon>
    </lineage>
</organism>
<feature type="signal peptide" evidence="1">
    <location>
        <begin position="1"/>
        <end position="25"/>
    </location>
</feature>
<dbReference type="EMBL" id="JAVCAP010000012">
    <property type="protein sequence ID" value="MDP8567367.1"/>
    <property type="molecule type" value="Genomic_DNA"/>
</dbReference>
<protein>
    <submittedName>
        <fullName evidence="2">Copper uptake system-associated protein</fullName>
    </submittedName>
</protein>
<keyword evidence="1" id="KW-0732">Signal</keyword>
<evidence type="ECO:0000313" key="3">
    <source>
        <dbReference type="Proteomes" id="UP001225906"/>
    </source>
</evidence>
<gene>
    <name evidence="2" type="ORF">Q9291_05860</name>
</gene>
<evidence type="ECO:0000313" key="2">
    <source>
        <dbReference type="EMBL" id="MDP8567367.1"/>
    </source>
</evidence>
<comment type="caution">
    <text evidence="2">The sequence shown here is derived from an EMBL/GenBank/DDBJ whole genome shotgun (WGS) entry which is preliminary data.</text>
</comment>
<accession>A0ABT9JS33</accession>
<sequence length="162" mass="17771">MNNWIKLTVCSLVLWWSATLLHAHASAAEDVHSVATEMHETWDKPNIPLILPVIVIHQGMAIADWIQGDKGGRALLKYHSAHQHWHTLLCGGAELTSSRHLEAAGMSAADAQALAALLQSQEQGLAEDQRQRIDSFKGLVKFSKGKPVSSTVHDQHGEMHGH</sequence>